<dbReference type="InterPro" id="IPR044824">
    <property type="entry name" value="MAIN-like"/>
</dbReference>
<gene>
    <name evidence="2" type="ORF">J1N35_040237</name>
</gene>
<dbReference type="AlphaFoldDB" id="A0A9D3UD63"/>
<keyword evidence="3" id="KW-1185">Reference proteome</keyword>
<sequence>MAISLICLDEKHILGVQLQMAEEWILETYIHNLTARAPCVIKQHLQKAGFLHVSRKLGGTKLGLALINALVETWKLETHTFHLPCDECTITLEDVALQLELPIDGPVVMEAVGVRNYYKRCQTSLLVAE</sequence>
<dbReference type="PANTHER" id="PTHR46033">
    <property type="entry name" value="PROTEIN MAIN-LIKE 2"/>
    <property type="match status" value="1"/>
</dbReference>
<dbReference type="PANTHER" id="PTHR46033:SF8">
    <property type="entry name" value="PROTEIN MAINTENANCE OF MERISTEMS-LIKE"/>
    <property type="match status" value="1"/>
</dbReference>
<feature type="domain" description="Aminotransferase-like plant mobile" evidence="1">
    <location>
        <begin position="65"/>
        <end position="119"/>
    </location>
</feature>
<dbReference type="Proteomes" id="UP000828251">
    <property type="component" value="Unassembled WGS sequence"/>
</dbReference>
<dbReference type="InterPro" id="IPR019557">
    <property type="entry name" value="AminoTfrase-like_pln_mobile"/>
</dbReference>
<protein>
    <recommendedName>
        <fullName evidence="1">Aminotransferase-like plant mobile domain-containing protein</fullName>
    </recommendedName>
</protein>
<evidence type="ECO:0000313" key="3">
    <source>
        <dbReference type="Proteomes" id="UP000828251"/>
    </source>
</evidence>
<evidence type="ECO:0000259" key="1">
    <source>
        <dbReference type="Pfam" id="PF10536"/>
    </source>
</evidence>
<name>A0A9D3UD63_9ROSI</name>
<dbReference type="GO" id="GO:0010073">
    <property type="term" value="P:meristem maintenance"/>
    <property type="evidence" value="ECO:0007669"/>
    <property type="project" value="InterPro"/>
</dbReference>
<proteinExistence type="predicted"/>
<dbReference type="EMBL" id="JAIQCV010000012">
    <property type="protein sequence ID" value="KAH1038494.1"/>
    <property type="molecule type" value="Genomic_DNA"/>
</dbReference>
<comment type="caution">
    <text evidence="2">The sequence shown here is derived from an EMBL/GenBank/DDBJ whole genome shotgun (WGS) entry which is preliminary data.</text>
</comment>
<accession>A0A9D3UD63</accession>
<dbReference type="OrthoDB" id="1937804at2759"/>
<organism evidence="2 3">
    <name type="scientific">Gossypium stocksii</name>
    <dbReference type="NCBI Taxonomy" id="47602"/>
    <lineage>
        <taxon>Eukaryota</taxon>
        <taxon>Viridiplantae</taxon>
        <taxon>Streptophyta</taxon>
        <taxon>Embryophyta</taxon>
        <taxon>Tracheophyta</taxon>
        <taxon>Spermatophyta</taxon>
        <taxon>Magnoliopsida</taxon>
        <taxon>eudicotyledons</taxon>
        <taxon>Gunneridae</taxon>
        <taxon>Pentapetalae</taxon>
        <taxon>rosids</taxon>
        <taxon>malvids</taxon>
        <taxon>Malvales</taxon>
        <taxon>Malvaceae</taxon>
        <taxon>Malvoideae</taxon>
        <taxon>Gossypium</taxon>
    </lineage>
</organism>
<reference evidence="2 3" key="1">
    <citation type="journal article" date="2021" name="Plant Biotechnol. J.">
        <title>Multi-omics assisted identification of the key and species-specific regulatory components of drought-tolerant mechanisms in Gossypium stocksii.</title>
        <authorList>
            <person name="Yu D."/>
            <person name="Ke L."/>
            <person name="Zhang D."/>
            <person name="Wu Y."/>
            <person name="Sun Y."/>
            <person name="Mei J."/>
            <person name="Sun J."/>
            <person name="Sun Y."/>
        </authorList>
    </citation>
    <scope>NUCLEOTIDE SEQUENCE [LARGE SCALE GENOMIC DNA]</scope>
    <source>
        <strain evidence="3">cv. E1</strain>
        <tissue evidence="2">Leaf</tissue>
    </source>
</reference>
<evidence type="ECO:0000313" key="2">
    <source>
        <dbReference type="EMBL" id="KAH1038494.1"/>
    </source>
</evidence>
<dbReference type="Pfam" id="PF10536">
    <property type="entry name" value="PMD"/>
    <property type="match status" value="1"/>
</dbReference>